<dbReference type="InterPro" id="IPR001789">
    <property type="entry name" value="Sig_transdc_resp-reg_receiver"/>
</dbReference>
<comment type="caution">
    <text evidence="4">The sequence shown here is derived from an EMBL/GenBank/DDBJ whole genome shotgun (WGS) entry which is preliminary data.</text>
</comment>
<dbReference type="Gene3D" id="3.40.50.2300">
    <property type="match status" value="1"/>
</dbReference>
<dbReference type="Proteomes" id="UP000179266">
    <property type="component" value="Unassembled WGS sequence"/>
</dbReference>
<evidence type="ECO:0000256" key="1">
    <source>
        <dbReference type="ARBA" id="ARBA00022553"/>
    </source>
</evidence>
<feature type="domain" description="Response regulatory" evidence="3">
    <location>
        <begin position="8"/>
        <end position="132"/>
    </location>
</feature>
<gene>
    <name evidence="4" type="ORF">A2161_12305</name>
</gene>
<dbReference type="SUPFAM" id="SSF52172">
    <property type="entry name" value="CheY-like"/>
    <property type="match status" value="1"/>
</dbReference>
<dbReference type="GO" id="GO:0000160">
    <property type="term" value="P:phosphorelay signal transduction system"/>
    <property type="evidence" value="ECO:0007669"/>
    <property type="project" value="InterPro"/>
</dbReference>
<dbReference type="SMART" id="SM00448">
    <property type="entry name" value="REC"/>
    <property type="match status" value="1"/>
</dbReference>
<organism evidence="4 5">
    <name type="scientific">Candidatus Schekmanbacteria bacterium RBG_13_48_7</name>
    <dbReference type="NCBI Taxonomy" id="1817878"/>
    <lineage>
        <taxon>Bacteria</taxon>
        <taxon>Candidatus Schekmaniibacteriota</taxon>
    </lineage>
</organism>
<name>A0A1F7RSD6_9BACT</name>
<evidence type="ECO:0000259" key="3">
    <source>
        <dbReference type="PROSITE" id="PS50110"/>
    </source>
</evidence>
<evidence type="ECO:0000256" key="2">
    <source>
        <dbReference type="PROSITE-ProRule" id="PRU00169"/>
    </source>
</evidence>
<protein>
    <recommendedName>
        <fullName evidence="3">Response regulatory domain-containing protein</fullName>
    </recommendedName>
</protein>
<proteinExistence type="predicted"/>
<evidence type="ECO:0000313" key="4">
    <source>
        <dbReference type="EMBL" id="OGL44479.1"/>
    </source>
</evidence>
<dbReference type="InterPro" id="IPR011006">
    <property type="entry name" value="CheY-like_superfamily"/>
</dbReference>
<sequence>MIKPEDKTILVVDDEEDVRDYLATVLEDAGFNVMTAGDGNVALAKIYEKKPDFISLDLVMPHKSGIKFLHELRKNKEFSSIPVLIVTAHAHDNLGKTDLDNILADKILSGPQVYLEKPVKPERFIQVVCERLGVEYVSEEKPQDVDHMRDELKSLLDSADPSKLEEVIKMLKKKIP</sequence>
<dbReference type="PROSITE" id="PS50110">
    <property type="entry name" value="RESPONSE_REGULATORY"/>
    <property type="match status" value="1"/>
</dbReference>
<dbReference type="EMBL" id="MGDD01000222">
    <property type="protein sequence ID" value="OGL44479.1"/>
    <property type="molecule type" value="Genomic_DNA"/>
</dbReference>
<evidence type="ECO:0000313" key="5">
    <source>
        <dbReference type="Proteomes" id="UP000179266"/>
    </source>
</evidence>
<reference evidence="4 5" key="1">
    <citation type="journal article" date="2016" name="Nat. Commun.">
        <title>Thousands of microbial genomes shed light on interconnected biogeochemical processes in an aquifer system.</title>
        <authorList>
            <person name="Anantharaman K."/>
            <person name="Brown C.T."/>
            <person name="Hug L.A."/>
            <person name="Sharon I."/>
            <person name="Castelle C.J."/>
            <person name="Probst A.J."/>
            <person name="Thomas B.C."/>
            <person name="Singh A."/>
            <person name="Wilkins M.J."/>
            <person name="Karaoz U."/>
            <person name="Brodie E.L."/>
            <person name="Williams K.H."/>
            <person name="Hubbard S.S."/>
            <person name="Banfield J.F."/>
        </authorList>
    </citation>
    <scope>NUCLEOTIDE SEQUENCE [LARGE SCALE GENOMIC DNA]</scope>
</reference>
<dbReference type="AlphaFoldDB" id="A0A1F7RSD6"/>
<accession>A0A1F7RSD6</accession>
<feature type="modified residue" description="4-aspartylphosphate" evidence="2">
    <location>
        <position position="57"/>
    </location>
</feature>
<dbReference type="PANTHER" id="PTHR44591">
    <property type="entry name" value="STRESS RESPONSE REGULATOR PROTEIN 1"/>
    <property type="match status" value="1"/>
</dbReference>
<dbReference type="PANTHER" id="PTHR44591:SF3">
    <property type="entry name" value="RESPONSE REGULATORY DOMAIN-CONTAINING PROTEIN"/>
    <property type="match status" value="1"/>
</dbReference>
<dbReference type="Pfam" id="PF00072">
    <property type="entry name" value="Response_reg"/>
    <property type="match status" value="1"/>
</dbReference>
<dbReference type="InterPro" id="IPR050595">
    <property type="entry name" value="Bact_response_regulator"/>
</dbReference>
<keyword evidence="1 2" id="KW-0597">Phosphoprotein</keyword>